<evidence type="ECO:0000313" key="8">
    <source>
        <dbReference type="Proteomes" id="UP000245207"/>
    </source>
</evidence>
<sequence>MSSINQVDSCDPIVVDNVRMRKTLGIVRVTEDGKKFYKPDVLDDVKPLKGRLFNTLEDGIQFYKTYAKLSGFEVRKSTQYKSKDGKLRQKYIVCSREGFKPIAPMDTLVDKMDKQEIEKPKEKRKRPSCRCGCLAKCIFESTNENKYVVYEFEEEHNHPFVDEDDIPLLKSSRKLTFSKKQLLFRVSNNNIGPMKAFKMMKELFGGFDEIGATSVDCKNFKRGINLFIGEFDAEMVVELLMNKQEYIPGFSCDYFTDEDGALEGLFWADEVAKNNYLCFGDVISFDATFRSNKYKMVFVPFTGIDNHHRSVTFAAALLSKETWESYAWLLRAFKKAFGSEPKVVVTDQDPAMKIAIEKEFSNSRHRLCMWHIMEKLSTKVGPELCKDETFKRRICNIVWTDTIEPSEFEREWDSIITDFELQSNNWLTDMFALRFNWIPAYYRDEPLSGLMRTTSWSESENHFFGQLTSTTLTLVEFVSHFETAMDVQRYTHRTNQHKTRYTTPDLLTDYVLEKQAREIYTRAIFYDIQDEICASITECMSMSVMAIDGTHKFFIKEIGPVVSFKGLFEVLFTPSDATLSCSCKRFKRYGLMCRHSFYVLRICGVNEFPKKYVLKRWTRDAVTPVKRVVFDARKKLSDGSVRDELVKEIIGSVEYCVDKLASSIKELSIFRDRLQDLKSKIDAELPNQRPMTDHEVISSALGVSKPKTKVRVRNPLQCRRKGDRTNSRIIPPKERAMTDGAKKPRQCKKCGEQDADHDSRNCTKFQLKKRNMPDA</sequence>
<dbReference type="Pfam" id="PF04434">
    <property type="entry name" value="SWIM"/>
    <property type="match status" value="1"/>
</dbReference>
<dbReference type="InterPro" id="IPR004330">
    <property type="entry name" value="FAR1_DNA_bnd_dom"/>
</dbReference>
<evidence type="ECO:0000256" key="2">
    <source>
        <dbReference type="ARBA" id="ARBA00022771"/>
    </source>
</evidence>
<dbReference type="Pfam" id="PF10551">
    <property type="entry name" value="MULE"/>
    <property type="match status" value="1"/>
</dbReference>
<feature type="domain" description="SWIM-type" evidence="6">
    <location>
        <begin position="568"/>
        <end position="604"/>
    </location>
</feature>
<feature type="compositionally biased region" description="Basic and acidic residues" evidence="5">
    <location>
        <begin position="723"/>
        <end position="742"/>
    </location>
</feature>
<dbReference type="STRING" id="35608.A0A2U1KGS0"/>
<keyword evidence="3" id="KW-0862">Zinc</keyword>
<dbReference type="Pfam" id="PF03101">
    <property type="entry name" value="FAR1"/>
    <property type="match status" value="1"/>
</dbReference>
<dbReference type="Proteomes" id="UP000245207">
    <property type="component" value="Unassembled WGS sequence"/>
</dbReference>
<evidence type="ECO:0000256" key="5">
    <source>
        <dbReference type="SAM" id="MobiDB-lite"/>
    </source>
</evidence>
<evidence type="ECO:0000256" key="1">
    <source>
        <dbReference type="ARBA" id="ARBA00022723"/>
    </source>
</evidence>
<reference evidence="7 8" key="1">
    <citation type="journal article" date="2018" name="Mol. Plant">
        <title>The genome of Artemisia annua provides insight into the evolution of Asteraceae family and artemisinin biosynthesis.</title>
        <authorList>
            <person name="Shen Q."/>
            <person name="Zhang L."/>
            <person name="Liao Z."/>
            <person name="Wang S."/>
            <person name="Yan T."/>
            <person name="Shi P."/>
            <person name="Liu M."/>
            <person name="Fu X."/>
            <person name="Pan Q."/>
            <person name="Wang Y."/>
            <person name="Lv Z."/>
            <person name="Lu X."/>
            <person name="Zhang F."/>
            <person name="Jiang W."/>
            <person name="Ma Y."/>
            <person name="Chen M."/>
            <person name="Hao X."/>
            <person name="Li L."/>
            <person name="Tang Y."/>
            <person name="Lv G."/>
            <person name="Zhou Y."/>
            <person name="Sun X."/>
            <person name="Brodelius P.E."/>
            <person name="Rose J.K.C."/>
            <person name="Tang K."/>
        </authorList>
    </citation>
    <scope>NUCLEOTIDE SEQUENCE [LARGE SCALE GENOMIC DNA]</scope>
    <source>
        <strain evidence="8">cv. Huhao1</strain>
        <tissue evidence="7">Leaf</tissue>
    </source>
</reference>
<proteinExistence type="predicted"/>
<comment type="caution">
    <text evidence="7">The sequence shown here is derived from an EMBL/GenBank/DDBJ whole genome shotgun (WGS) entry which is preliminary data.</text>
</comment>
<name>A0A2U1KGS0_ARTAN</name>
<feature type="compositionally biased region" description="Basic and acidic residues" evidence="5">
    <location>
        <begin position="749"/>
        <end position="761"/>
    </location>
</feature>
<dbReference type="InterPro" id="IPR006564">
    <property type="entry name" value="Znf_PMZ"/>
</dbReference>
<dbReference type="PANTHER" id="PTHR47718">
    <property type="entry name" value="OS01G0519700 PROTEIN"/>
    <property type="match status" value="1"/>
</dbReference>
<evidence type="ECO:0000256" key="4">
    <source>
        <dbReference type="PROSITE-ProRule" id="PRU00325"/>
    </source>
</evidence>
<dbReference type="EMBL" id="PKPP01019017">
    <property type="protein sequence ID" value="PWA35975.1"/>
    <property type="molecule type" value="Genomic_DNA"/>
</dbReference>
<dbReference type="SMART" id="SM00575">
    <property type="entry name" value="ZnF_PMZ"/>
    <property type="match status" value="1"/>
</dbReference>
<dbReference type="GO" id="GO:0008270">
    <property type="term" value="F:zinc ion binding"/>
    <property type="evidence" value="ECO:0007669"/>
    <property type="project" value="UniProtKB-KW"/>
</dbReference>
<feature type="region of interest" description="Disordered" evidence="5">
    <location>
        <begin position="721"/>
        <end position="775"/>
    </location>
</feature>
<dbReference type="PROSITE" id="PS50966">
    <property type="entry name" value="ZF_SWIM"/>
    <property type="match status" value="1"/>
</dbReference>
<keyword evidence="2 4" id="KW-0863">Zinc-finger</keyword>
<gene>
    <name evidence="7" type="ORF">CTI12_AA604470</name>
</gene>
<dbReference type="PANTHER" id="PTHR47718:SF17">
    <property type="entry name" value="PROTEIN FAR1-RELATED SEQUENCE 5-LIKE"/>
    <property type="match status" value="1"/>
</dbReference>
<accession>A0A2U1KGS0</accession>
<dbReference type="InterPro" id="IPR018289">
    <property type="entry name" value="MULE_transposase_dom"/>
</dbReference>
<evidence type="ECO:0000313" key="7">
    <source>
        <dbReference type="EMBL" id="PWA35975.1"/>
    </source>
</evidence>
<organism evidence="7 8">
    <name type="scientific">Artemisia annua</name>
    <name type="common">Sweet wormwood</name>
    <dbReference type="NCBI Taxonomy" id="35608"/>
    <lineage>
        <taxon>Eukaryota</taxon>
        <taxon>Viridiplantae</taxon>
        <taxon>Streptophyta</taxon>
        <taxon>Embryophyta</taxon>
        <taxon>Tracheophyta</taxon>
        <taxon>Spermatophyta</taxon>
        <taxon>Magnoliopsida</taxon>
        <taxon>eudicotyledons</taxon>
        <taxon>Gunneridae</taxon>
        <taxon>Pentapetalae</taxon>
        <taxon>asterids</taxon>
        <taxon>campanulids</taxon>
        <taxon>Asterales</taxon>
        <taxon>Asteraceae</taxon>
        <taxon>Asteroideae</taxon>
        <taxon>Anthemideae</taxon>
        <taxon>Artemisiinae</taxon>
        <taxon>Artemisia</taxon>
    </lineage>
</organism>
<feature type="compositionally biased region" description="Basic residues" evidence="5">
    <location>
        <begin position="766"/>
        <end position="775"/>
    </location>
</feature>
<protein>
    <submittedName>
        <fullName evidence="7">FAR1 DNA binding domain, Zinc finger, SWIM-type, MULE transposase domain, FHY3/FAR1 family</fullName>
    </submittedName>
</protein>
<dbReference type="AlphaFoldDB" id="A0A2U1KGS0"/>
<evidence type="ECO:0000256" key="3">
    <source>
        <dbReference type="ARBA" id="ARBA00022833"/>
    </source>
</evidence>
<keyword evidence="1" id="KW-0479">Metal-binding</keyword>
<dbReference type="OrthoDB" id="1617374at2759"/>
<dbReference type="InterPro" id="IPR007527">
    <property type="entry name" value="Znf_SWIM"/>
</dbReference>
<keyword evidence="8" id="KW-1185">Reference proteome</keyword>
<evidence type="ECO:0000259" key="6">
    <source>
        <dbReference type="PROSITE" id="PS50966"/>
    </source>
</evidence>